<keyword evidence="1" id="KW-0812">Transmembrane</keyword>
<sequence>MARSEGAAAGQDGAVWSGRTVLVSMAALLGEVMTAGAGLVLFGFTQEGEPPNAFLLGFGVPVLCVLGAVPGFALTITLVLPTLMLARWAARRGGLPGRPAWWLTAAAAPFAAAAATLAYGTFFALLTASAEPPLVYVVCWALLTMAALPAALLAAVVGRGAGGGRPLRPSPGVVGTGLASVAGFAVLTVVALATDLLPLYEPPHLDRASAAGVWEDDDGGTLRLRSDGRASAHRVGEPGDRCSGGGRWELTVPLADPDAQELRVTGGCPGSWDVGGTADRPTLYYFTDDPDTGRRYELTRRDD</sequence>
<feature type="transmembrane region" description="Helical" evidence="1">
    <location>
        <begin position="177"/>
        <end position="197"/>
    </location>
</feature>
<comment type="caution">
    <text evidence="2">The sequence shown here is derived from an EMBL/GenBank/DDBJ whole genome shotgun (WGS) entry which is preliminary data.</text>
</comment>
<gene>
    <name evidence="2" type="ORF">FCH28_19645</name>
</gene>
<protein>
    <submittedName>
        <fullName evidence="2">Uncharacterized protein</fullName>
    </submittedName>
</protein>
<dbReference type="Proteomes" id="UP000308697">
    <property type="component" value="Unassembled WGS sequence"/>
</dbReference>
<evidence type="ECO:0000313" key="2">
    <source>
        <dbReference type="EMBL" id="TJZ52059.1"/>
    </source>
</evidence>
<dbReference type="EMBL" id="SUMB01000006">
    <property type="protein sequence ID" value="TJZ52059.1"/>
    <property type="molecule type" value="Genomic_DNA"/>
</dbReference>
<accession>A0A4U0NDH9</accession>
<reference evidence="2 3" key="1">
    <citation type="submission" date="2019-04" db="EMBL/GenBank/DDBJ databases">
        <title>Streptomyces piniterrae sp. nov., a heliquinomycin-producing actinomycete isolated from rhizosphere soil of Pinus yunnanensis.</title>
        <authorList>
            <person name="Zhuang X."/>
            <person name="Zhao J."/>
        </authorList>
    </citation>
    <scope>NUCLEOTIDE SEQUENCE [LARGE SCALE GENOMIC DNA]</scope>
    <source>
        <strain evidence="3">jys28</strain>
    </source>
</reference>
<evidence type="ECO:0000256" key="1">
    <source>
        <dbReference type="SAM" id="Phobius"/>
    </source>
</evidence>
<dbReference type="OrthoDB" id="3393054at2"/>
<feature type="transmembrane region" description="Helical" evidence="1">
    <location>
        <begin position="54"/>
        <end position="80"/>
    </location>
</feature>
<feature type="transmembrane region" description="Helical" evidence="1">
    <location>
        <begin position="100"/>
        <end position="127"/>
    </location>
</feature>
<feature type="transmembrane region" description="Helical" evidence="1">
    <location>
        <begin position="134"/>
        <end position="157"/>
    </location>
</feature>
<dbReference type="AlphaFoldDB" id="A0A4U0NDH9"/>
<feature type="transmembrane region" description="Helical" evidence="1">
    <location>
        <begin position="20"/>
        <end position="42"/>
    </location>
</feature>
<keyword evidence="1" id="KW-0472">Membrane</keyword>
<evidence type="ECO:0000313" key="3">
    <source>
        <dbReference type="Proteomes" id="UP000308697"/>
    </source>
</evidence>
<name>A0A4U0NDH9_9ACTN</name>
<proteinExistence type="predicted"/>
<organism evidence="2 3">
    <name type="scientific">Streptomyces piniterrae</name>
    <dbReference type="NCBI Taxonomy" id="2571125"/>
    <lineage>
        <taxon>Bacteria</taxon>
        <taxon>Bacillati</taxon>
        <taxon>Actinomycetota</taxon>
        <taxon>Actinomycetes</taxon>
        <taxon>Kitasatosporales</taxon>
        <taxon>Streptomycetaceae</taxon>
        <taxon>Streptomyces</taxon>
    </lineage>
</organism>
<keyword evidence="1" id="KW-1133">Transmembrane helix</keyword>
<dbReference type="RefSeq" id="WP_136741358.1">
    <property type="nucleotide sequence ID" value="NZ_SUMB01000006.1"/>
</dbReference>
<keyword evidence="3" id="KW-1185">Reference proteome</keyword>